<dbReference type="EMBL" id="GDID01000864">
    <property type="protein sequence ID" value="JAP95742.1"/>
    <property type="molecule type" value="Transcribed_RNA"/>
</dbReference>
<feature type="domain" description="Zinc finger Sec23/Sec24-type" evidence="5">
    <location>
        <begin position="163"/>
        <end position="200"/>
    </location>
</feature>
<evidence type="ECO:0000259" key="8">
    <source>
        <dbReference type="Pfam" id="PF08033"/>
    </source>
</evidence>
<name>A0A146KGB6_9EUKA</name>
<comment type="similarity">
    <text evidence="1">Belongs to the SEC23/SEC24 family. SEC24 subfamily.</text>
</comment>
<proteinExistence type="inferred from homology"/>
<feature type="region of interest" description="Disordered" evidence="4">
    <location>
        <begin position="1"/>
        <end position="28"/>
    </location>
</feature>
<dbReference type="InterPro" id="IPR006900">
    <property type="entry name" value="Sec23/24_helical_dom"/>
</dbReference>
<feature type="domain" description="Sec23/Sec24 trunk" evidence="6">
    <location>
        <begin position="240"/>
        <end position="481"/>
    </location>
</feature>
<feature type="domain" description="Sec23/Sec24 helical" evidence="7">
    <location>
        <begin position="629"/>
        <end position="711"/>
    </location>
</feature>
<dbReference type="SUPFAM" id="SSF81811">
    <property type="entry name" value="Helical domain of Sec23/24"/>
    <property type="match status" value="1"/>
</dbReference>
<dbReference type="InterPro" id="IPR012990">
    <property type="entry name" value="Beta-sandwich_Sec23_24"/>
</dbReference>
<dbReference type="InterPro" id="IPR036174">
    <property type="entry name" value="Znf_Sec23_Sec24_sf"/>
</dbReference>
<dbReference type="PANTHER" id="PTHR13803:SF4">
    <property type="entry name" value="SECRETORY 24CD, ISOFORM C"/>
    <property type="match status" value="1"/>
</dbReference>
<dbReference type="SUPFAM" id="SSF82919">
    <property type="entry name" value="Zn-finger domain of Sec23/24"/>
    <property type="match status" value="1"/>
</dbReference>
<dbReference type="GO" id="GO:0008270">
    <property type="term" value="F:zinc ion binding"/>
    <property type="evidence" value="ECO:0007669"/>
    <property type="project" value="InterPro"/>
</dbReference>
<evidence type="ECO:0000259" key="5">
    <source>
        <dbReference type="Pfam" id="PF04810"/>
    </source>
</evidence>
<gene>
    <name evidence="9" type="ORF">TPC1_11159</name>
</gene>
<dbReference type="SUPFAM" id="SSF53300">
    <property type="entry name" value="vWA-like"/>
    <property type="match status" value="1"/>
</dbReference>
<dbReference type="Gene3D" id="1.20.120.730">
    <property type="entry name" value="Sec23/Sec24 helical domain"/>
    <property type="match status" value="1"/>
</dbReference>
<keyword evidence="2" id="KW-0813">Transport</keyword>
<evidence type="ECO:0000259" key="6">
    <source>
        <dbReference type="Pfam" id="PF04811"/>
    </source>
</evidence>
<dbReference type="Gene3D" id="3.40.20.10">
    <property type="entry name" value="Severin"/>
    <property type="match status" value="1"/>
</dbReference>
<dbReference type="SUPFAM" id="SSF82754">
    <property type="entry name" value="C-terminal, gelsolin-like domain of Sec23/24"/>
    <property type="match status" value="1"/>
</dbReference>
<dbReference type="Pfam" id="PF04810">
    <property type="entry name" value="zf-Sec23_Sec24"/>
    <property type="match status" value="1"/>
</dbReference>
<dbReference type="InterPro" id="IPR006896">
    <property type="entry name" value="Sec23/24_trunk_dom"/>
</dbReference>
<dbReference type="InterPro" id="IPR036465">
    <property type="entry name" value="vWFA_dom_sf"/>
</dbReference>
<dbReference type="Gene3D" id="2.60.40.1670">
    <property type="entry name" value="beta-sandwich domain of Sec23/24"/>
    <property type="match status" value="1"/>
</dbReference>
<dbReference type="InterPro" id="IPR029006">
    <property type="entry name" value="ADF-H/Gelsolin-like_dom_sf"/>
</dbReference>
<dbReference type="Gene3D" id="2.30.30.380">
    <property type="entry name" value="Zn-finger domain of Sec23/24"/>
    <property type="match status" value="1"/>
</dbReference>
<dbReference type="GO" id="GO:0070971">
    <property type="term" value="C:endoplasmic reticulum exit site"/>
    <property type="evidence" value="ECO:0007669"/>
    <property type="project" value="TreeGrafter"/>
</dbReference>
<keyword evidence="3" id="KW-0653">Protein transport</keyword>
<evidence type="ECO:0000256" key="1">
    <source>
        <dbReference type="ARBA" id="ARBA00008334"/>
    </source>
</evidence>
<evidence type="ECO:0000256" key="3">
    <source>
        <dbReference type="ARBA" id="ARBA00022927"/>
    </source>
</evidence>
<sequence length="844" mass="95429">RRYPTYPGQQQDQHNQSTTSIPANTPIGVPMVEAPVQPVPYVDMVKQTEHNPQSGQNNMEYEQLEQNSQQYQQIKHQQHEHYKQAQLNPSMQTQIITEEPLSIINQDDKNIITSDIIQFTHTQLPVTQAELGNSKLPVGYLVQPMKQTEIPLVDFNGELRMNPPRCQNCKAFVSCYSQFTTQGKHVCPCCGLESQLDYEYERLMKTEYKAQRKELNYEAYEIQAPDIYRVKRGETFECLCFLIDISPAAIQSGLVKTAAQIIKQQLQKIDSEVKTMVSVTLFNTQVHQLIFRNADSFEVYSVPDVDSTFIPAPRDVIVLLKSRGQPIFEALDNLEQIASAIPAIPHQKNCQNRNQSDVCFFTALDMVYKCMTMVGGKIVYFLSAPPSCGQGSLHEKYEQRKQSGKTTEAMGLKEALTANSELYTDMGVKCATALISVDGIICTFNEFVDLANLAEVSRTSGGQIKHIFEFQPDIHYNLLQTYVQESISQQVVLEACVRMRQSRQMQVKMFYGIGQQGNQNLINLAHVNSNITIGGEIYFEDACKLGQYLYVQMSYLYTSKQNKRFIRVVTKKIRVGSTIQFLQSVDAVAQTTLLAKKVMFSLRKTSDVTSQSTSYHTFESQMINVQLSSSQPFEQTAKAITGQLFNTIGNFCKQSHLTQVEQLSSNFQQLICYVFALTKCVALKPVGSKVFVDERAAFMQKIEALNSEQIIQLIYPICRSFDGSRVRLNGQLLNQDNIYVVSSFSAIYVYIGAGVDLGIIQQLTEGKRVNLQTLIELNLEAENKYAAQMLKIVSEIREQVGPLPIYCVSGQGKLTQPVYQQMIESRVDGIDFTEYVKQLGNNMK</sequence>
<dbReference type="GO" id="GO:0030127">
    <property type="term" value="C:COPII vesicle coat"/>
    <property type="evidence" value="ECO:0007669"/>
    <property type="project" value="InterPro"/>
</dbReference>
<dbReference type="AlphaFoldDB" id="A0A146KGB6"/>
<dbReference type="GO" id="GO:0000149">
    <property type="term" value="F:SNARE binding"/>
    <property type="evidence" value="ECO:0007669"/>
    <property type="project" value="TreeGrafter"/>
</dbReference>
<dbReference type="InterPro" id="IPR036180">
    <property type="entry name" value="Gelsolin-like_dom_sf"/>
</dbReference>
<accession>A0A146KGB6</accession>
<dbReference type="InterPro" id="IPR050550">
    <property type="entry name" value="SEC23_SEC24_subfamily"/>
</dbReference>
<feature type="domain" description="Sec23/Sec24 beta-sandwich" evidence="8">
    <location>
        <begin position="493"/>
        <end position="575"/>
    </location>
</feature>
<dbReference type="SUPFAM" id="SSF81995">
    <property type="entry name" value="beta-sandwich domain of Sec23/24"/>
    <property type="match status" value="1"/>
</dbReference>
<protein>
    <submittedName>
        <fullName evidence="9">Sec24</fullName>
    </submittedName>
</protein>
<dbReference type="Gene3D" id="3.40.50.410">
    <property type="entry name" value="von Willebrand factor, type A domain"/>
    <property type="match status" value="1"/>
</dbReference>
<evidence type="ECO:0000259" key="7">
    <source>
        <dbReference type="Pfam" id="PF04815"/>
    </source>
</evidence>
<dbReference type="Pfam" id="PF04815">
    <property type="entry name" value="Sec23_helical"/>
    <property type="match status" value="1"/>
</dbReference>
<dbReference type="PANTHER" id="PTHR13803">
    <property type="entry name" value="SEC24-RELATED PROTEIN"/>
    <property type="match status" value="1"/>
</dbReference>
<feature type="compositionally biased region" description="Polar residues" evidence="4">
    <location>
        <begin position="7"/>
        <end position="23"/>
    </location>
</feature>
<dbReference type="GO" id="GO:0006886">
    <property type="term" value="P:intracellular protein transport"/>
    <property type="evidence" value="ECO:0007669"/>
    <property type="project" value="InterPro"/>
</dbReference>
<evidence type="ECO:0000256" key="4">
    <source>
        <dbReference type="SAM" id="MobiDB-lite"/>
    </source>
</evidence>
<reference evidence="9" key="1">
    <citation type="submission" date="2015-07" db="EMBL/GenBank/DDBJ databases">
        <title>Adaptation to a free-living lifestyle via gene acquisitions in the diplomonad Trepomonas sp. PC1.</title>
        <authorList>
            <person name="Xu F."/>
            <person name="Jerlstrom-Hultqvist J."/>
            <person name="Kolisko M."/>
            <person name="Simpson A.G.B."/>
            <person name="Roger A.J."/>
            <person name="Svard S.G."/>
            <person name="Andersson J.O."/>
        </authorList>
    </citation>
    <scope>NUCLEOTIDE SEQUENCE</scope>
    <source>
        <strain evidence="9">PC1</strain>
    </source>
</reference>
<dbReference type="Pfam" id="PF04811">
    <property type="entry name" value="Sec23_trunk"/>
    <property type="match status" value="1"/>
</dbReference>
<feature type="non-terminal residue" evidence="9">
    <location>
        <position position="1"/>
    </location>
</feature>
<dbReference type="GO" id="GO:0090110">
    <property type="term" value="P:COPII-coated vesicle cargo loading"/>
    <property type="evidence" value="ECO:0007669"/>
    <property type="project" value="TreeGrafter"/>
</dbReference>
<dbReference type="Pfam" id="PF08033">
    <property type="entry name" value="Sec23_BS"/>
    <property type="match status" value="1"/>
</dbReference>
<evidence type="ECO:0000256" key="2">
    <source>
        <dbReference type="ARBA" id="ARBA00022448"/>
    </source>
</evidence>
<evidence type="ECO:0000313" key="9">
    <source>
        <dbReference type="EMBL" id="JAP95742.1"/>
    </source>
</evidence>
<organism evidence="9">
    <name type="scientific">Trepomonas sp. PC1</name>
    <dbReference type="NCBI Taxonomy" id="1076344"/>
    <lineage>
        <taxon>Eukaryota</taxon>
        <taxon>Metamonada</taxon>
        <taxon>Diplomonadida</taxon>
        <taxon>Hexamitidae</taxon>
        <taxon>Hexamitinae</taxon>
        <taxon>Trepomonas</taxon>
    </lineage>
</organism>
<dbReference type="InterPro" id="IPR036175">
    <property type="entry name" value="Sec23/24_helical_dom_sf"/>
</dbReference>
<dbReference type="InterPro" id="IPR006895">
    <property type="entry name" value="Znf_Sec23_Sec24"/>
</dbReference>